<gene>
    <name evidence="2" type="ORF">M5J20_10900</name>
</gene>
<sequence length="272" mass="29321">MGPLGYVLLQGIGAIVGVVVLWLVAKRKLGFRWAALGWGALAFPLSQLARVAVISPLNAGFERFLEPSVAVTAVTVVLVLSSGLFEESARWVVMRYWAKGVRSWREGVGFGLGHGGIEAILLMGNAMVSNVAMLQFGDVVREQVARTGDTKALEALDSQVELLNTIGFTLVAMGWYERILAIIFHVAMSVLILRAVRERKWQLWLLAVLLHIAFNTVAVTLAPVSYTALYIALTAFTAVVVWALAAGPLARRAVDGSRDVAGLPANVGKQMP</sequence>
<comment type="caution">
    <text evidence="2">The sequence shown here is derived from an EMBL/GenBank/DDBJ whole genome shotgun (WGS) entry which is preliminary data.</text>
</comment>
<evidence type="ECO:0000313" key="2">
    <source>
        <dbReference type="EMBL" id="MCP1388682.1"/>
    </source>
</evidence>
<keyword evidence="2" id="KW-0482">Metalloprotease</keyword>
<dbReference type="Proteomes" id="UP001204000">
    <property type="component" value="Unassembled WGS sequence"/>
</dbReference>
<dbReference type="InterPro" id="IPR011397">
    <property type="entry name" value="YhfC"/>
</dbReference>
<dbReference type="Pfam" id="PF10086">
    <property type="entry name" value="YhfC"/>
    <property type="match status" value="1"/>
</dbReference>
<reference evidence="2" key="1">
    <citation type="submission" date="2022-05" db="EMBL/GenBank/DDBJ databases">
        <title>Corynebacterium sp. TA-R-1 sp. nov., isolated from human feces.</title>
        <authorList>
            <person name="Shamsuzzaman M."/>
            <person name="Dahal R.H."/>
        </authorList>
    </citation>
    <scope>NUCLEOTIDE SEQUENCE</scope>
    <source>
        <strain evidence="2">TA-R-1</strain>
    </source>
</reference>
<keyword evidence="2" id="KW-0645">Protease</keyword>
<feature type="transmembrane region" description="Helical" evidence="1">
    <location>
        <begin position="203"/>
        <end position="222"/>
    </location>
</feature>
<feature type="transmembrane region" description="Helical" evidence="1">
    <location>
        <begin position="107"/>
        <end position="128"/>
    </location>
</feature>
<keyword evidence="1" id="KW-0472">Membrane</keyword>
<dbReference type="EMBL" id="JAMFTQ010000021">
    <property type="protein sequence ID" value="MCP1388682.1"/>
    <property type="molecule type" value="Genomic_DNA"/>
</dbReference>
<keyword evidence="1" id="KW-1133">Transmembrane helix</keyword>
<accession>A0ABT1G7L1</accession>
<keyword evidence="2" id="KW-0378">Hydrolase</keyword>
<feature type="transmembrane region" description="Helical" evidence="1">
    <location>
        <begin position="69"/>
        <end position="86"/>
    </location>
</feature>
<dbReference type="RefSeq" id="WP_253579517.1">
    <property type="nucleotide sequence ID" value="NZ_JAMFTQ010000021.1"/>
</dbReference>
<protein>
    <submittedName>
        <fullName evidence="2">YhfC family intramembrane metalloprotease</fullName>
    </submittedName>
</protein>
<feature type="transmembrane region" description="Helical" evidence="1">
    <location>
        <begin position="31"/>
        <end position="49"/>
    </location>
</feature>
<name>A0ABT1G7L1_9CORY</name>
<proteinExistence type="predicted"/>
<keyword evidence="3" id="KW-1185">Reference proteome</keyword>
<organism evidence="2 3">
    <name type="scientific">Corynebacterium stercoris</name>
    <dbReference type="NCBI Taxonomy" id="2943490"/>
    <lineage>
        <taxon>Bacteria</taxon>
        <taxon>Bacillati</taxon>
        <taxon>Actinomycetota</taxon>
        <taxon>Actinomycetes</taxon>
        <taxon>Mycobacteriales</taxon>
        <taxon>Corynebacteriaceae</taxon>
        <taxon>Corynebacterium</taxon>
    </lineage>
</organism>
<feature type="transmembrane region" description="Helical" evidence="1">
    <location>
        <begin position="228"/>
        <end position="250"/>
    </location>
</feature>
<keyword evidence="1" id="KW-0812">Transmembrane</keyword>
<evidence type="ECO:0000256" key="1">
    <source>
        <dbReference type="SAM" id="Phobius"/>
    </source>
</evidence>
<dbReference type="GO" id="GO:0008237">
    <property type="term" value="F:metallopeptidase activity"/>
    <property type="evidence" value="ECO:0007669"/>
    <property type="project" value="UniProtKB-KW"/>
</dbReference>
<evidence type="ECO:0000313" key="3">
    <source>
        <dbReference type="Proteomes" id="UP001204000"/>
    </source>
</evidence>
<feature type="transmembrane region" description="Helical" evidence="1">
    <location>
        <begin position="179"/>
        <end position="196"/>
    </location>
</feature>
<feature type="transmembrane region" description="Helical" evidence="1">
    <location>
        <begin position="6"/>
        <end position="24"/>
    </location>
</feature>